<feature type="compositionally biased region" description="Basic and acidic residues" evidence="1">
    <location>
        <begin position="120"/>
        <end position="136"/>
    </location>
</feature>
<name>A0A917FMQ6_9NOCA</name>
<dbReference type="AlphaFoldDB" id="A0A917FMQ6"/>
<dbReference type="RefSeq" id="WP_188543121.1">
    <property type="nucleotide sequence ID" value="NZ_BMCU01000001.1"/>
</dbReference>
<dbReference type="EMBL" id="BMCU01000001">
    <property type="protein sequence ID" value="GGF94301.1"/>
    <property type="molecule type" value="Genomic_DNA"/>
</dbReference>
<feature type="region of interest" description="Disordered" evidence="1">
    <location>
        <begin position="117"/>
        <end position="136"/>
    </location>
</feature>
<reference evidence="3" key="1">
    <citation type="journal article" date="2014" name="Int. J. Syst. Evol. Microbiol.">
        <title>Complete genome sequence of Corynebacterium casei LMG S-19264T (=DSM 44701T), isolated from a smear-ripened cheese.</title>
        <authorList>
            <consortium name="US DOE Joint Genome Institute (JGI-PGF)"/>
            <person name="Walter F."/>
            <person name="Albersmeier A."/>
            <person name="Kalinowski J."/>
            <person name="Ruckert C."/>
        </authorList>
    </citation>
    <scope>NUCLEOTIDE SEQUENCE</scope>
    <source>
        <strain evidence="3">CCM 7905</strain>
    </source>
</reference>
<dbReference type="SUPFAM" id="SSF54427">
    <property type="entry name" value="NTF2-like"/>
    <property type="match status" value="1"/>
</dbReference>
<accession>A0A917FMQ6</accession>
<evidence type="ECO:0000259" key="2">
    <source>
        <dbReference type="Pfam" id="PF13577"/>
    </source>
</evidence>
<keyword evidence="4" id="KW-1185">Reference proteome</keyword>
<dbReference type="Gene3D" id="3.10.450.50">
    <property type="match status" value="1"/>
</dbReference>
<protein>
    <recommendedName>
        <fullName evidence="2">SnoaL-like domain-containing protein</fullName>
    </recommendedName>
</protein>
<evidence type="ECO:0000256" key="1">
    <source>
        <dbReference type="SAM" id="MobiDB-lite"/>
    </source>
</evidence>
<dbReference type="InterPro" id="IPR032710">
    <property type="entry name" value="NTF2-like_dom_sf"/>
</dbReference>
<dbReference type="Proteomes" id="UP000654257">
    <property type="component" value="Unassembled WGS sequence"/>
</dbReference>
<feature type="domain" description="SnoaL-like" evidence="2">
    <location>
        <begin position="3"/>
        <end position="115"/>
    </location>
</feature>
<reference evidence="3" key="2">
    <citation type="submission" date="2020-09" db="EMBL/GenBank/DDBJ databases">
        <authorList>
            <person name="Sun Q."/>
            <person name="Sedlacek I."/>
        </authorList>
    </citation>
    <scope>NUCLEOTIDE SEQUENCE</scope>
    <source>
        <strain evidence="3">CCM 7905</strain>
    </source>
</reference>
<proteinExistence type="predicted"/>
<sequence>MSENRWAVDELLARYSHVVDNAAWEELSSVFTADAVVDAEFSEVIGLDAIRGLLESFDPLRSHHTLNTITKTDESGAIHAWSRFLIVEFDATSLTGDYVDELVETTDGLRISKRRISTRNRPEDSQGRRESFATWS</sequence>
<gene>
    <name evidence="3" type="ORF">GCM10007304_05130</name>
</gene>
<comment type="caution">
    <text evidence="3">The sequence shown here is derived from an EMBL/GenBank/DDBJ whole genome shotgun (WGS) entry which is preliminary data.</text>
</comment>
<dbReference type="Pfam" id="PF13577">
    <property type="entry name" value="SnoaL_4"/>
    <property type="match status" value="1"/>
</dbReference>
<evidence type="ECO:0000313" key="4">
    <source>
        <dbReference type="Proteomes" id="UP000654257"/>
    </source>
</evidence>
<dbReference type="InterPro" id="IPR037401">
    <property type="entry name" value="SnoaL-like"/>
</dbReference>
<evidence type="ECO:0000313" key="3">
    <source>
        <dbReference type="EMBL" id="GGF94301.1"/>
    </source>
</evidence>
<organism evidence="3 4">
    <name type="scientific">Rhodococcoides trifolii</name>
    <dbReference type="NCBI Taxonomy" id="908250"/>
    <lineage>
        <taxon>Bacteria</taxon>
        <taxon>Bacillati</taxon>
        <taxon>Actinomycetota</taxon>
        <taxon>Actinomycetes</taxon>
        <taxon>Mycobacteriales</taxon>
        <taxon>Nocardiaceae</taxon>
        <taxon>Rhodococcoides</taxon>
    </lineage>
</organism>